<dbReference type="EMBL" id="LR746276">
    <property type="protein sequence ID" value="CAA7407104.1"/>
    <property type="molecule type" value="Genomic_DNA"/>
</dbReference>
<dbReference type="Proteomes" id="UP000663760">
    <property type="component" value="Chromosome 13"/>
</dbReference>
<reference evidence="1" key="1">
    <citation type="submission" date="2020-02" db="EMBL/GenBank/DDBJ databases">
        <authorList>
            <person name="Scholz U."/>
            <person name="Mascher M."/>
            <person name="Fiebig A."/>
        </authorList>
    </citation>
    <scope>NUCLEOTIDE SEQUENCE</scope>
</reference>
<gene>
    <name evidence="1" type="ORF">SI8410_13017782</name>
</gene>
<keyword evidence="2" id="KW-1185">Reference proteome</keyword>
<sequence>MSDMVDLVETIQLSDILWKAGVILVIFFP</sequence>
<evidence type="ECO:0000313" key="2">
    <source>
        <dbReference type="Proteomes" id="UP000663760"/>
    </source>
</evidence>
<evidence type="ECO:0000313" key="1">
    <source>
        <dbReference type="EMBL" id="CAA7407104.1"/>
    </source>
</evidence>
<dbReference type="AlphaFoldDB" id="A0A7I8LCR5"/>
<protein>
    <submittedName>
        <fullName evidence="1">Uncharacterized protein</fullName>
    </submittedName>
</protein>
<proteinExistence type="predicted"/>
<organism evidence="1 2">
    <name type="scientific">Spirodela intermedia</name>
    <name type="common">Intermediate duckweed</name>
    <dbReference type="NCBI Taxonomy" id="51605"/>
    <lineage>
        <taxon>Eukaryota</taxon>
        <taxon>Viridiplantae</taxon>
        <taxon>Streptophyta</taxon>
        <taxon>Embryophyta</taxon>
        <taxon>Tracheophyta</taxon>
        <taxon>Spermatophyta</taxon>
        <taxon>Magnoliopsida</taxon>
        <taxon>Liliopsida</taxon>
        <taxon>Araceae</taxon>
        <taxon>Lemnoideae</taxon>
        <taxon>Spirodela</taxon>
    </lineage>
</organism>
<accession>A0A7I8LCR5</accession>
<name>A0A7I8LCR5_SPIIN</name>